<protein>
    <submittedName>
        <fullName evidence="2">Ribosomal protein L37AE/L43A</fullName>
    </submittedName>
</protein>
<evidence type="ECO:0000313" key="2">
    <source>
        <dbReference type="EMBL" id="MDQ0162468.1"/>
    </source>
</evidence>
<dbReference type="GO" id="GO:0005840">
    <property type="term" value="C:ribosome"/>
    <property type="evidence" value="ECO:0007669"/>
    <property type="project" value="UniProtKB-KW"/>
</dbReference>
<sequence length="322" mass="37970">MIKKERKIPLTIKKYEALLRRLPKNHPKREQIEEELAKSLAGYQGEKAIDYYLDFLPQDRYYIFHDLRLKVGDKKYTQIDTCILTSRFLLILEVKNISGTLFFDQSFHQLIRTKDEKEEGFPDPVLQVKRQQHFVTKWLQNNRFPSIPIETFIVISHPSSIIKTAPRHKEIYEKVLHSAYLPQKIEQLEKCYQKDILTLKEMKKISRHFIKKHTPLDFDVLSQFELSKSEILSGVHCPTCFTLPLVRKRGTWLCQKCPSSYKDAHVQTLHDYALLISPTITNRECRDFLHLSSPSIASKLLVSLSLKHWGTYKNRTYILTIR</sequence>
<feature type="domain" description="NERD" evidence="1">
    <location>
        <begin position="41"/>
        <end position="158"/>
    </location>
</feature>
<dbReference type="Proteomes" id="UP001225646">
    <property type="component" value="Unassembled WGS sequence"/>
</dbReference>
<keyword evidence="3" id="KW-1185">Reference proteome</keyword>
<keyword evidence="2" id="KW-0687">Ribonucleoprotein</keyword>
<evidence type="ECO:0000259" key="1">
    <source>
        <dbReference type="PROSITE" id="PS50965"/>
    </source>
</evidence>
<dbReference type="InterPro" id="IPR011528">
    <property type="entry name" value="NERD"/>
</dbReference>
<gene>
    <name evidence="2" type="ORF">J2S06_001545</name>
</gene>
<organism evidence="2 3">
    <name type="scientific">Aeribacillus alveayuensis</name>
    <dbReference type="NCBI Taxonomy" id="279215"/>
    <lineage>
        <taxon>Bacteria</taxon>
        <taxon>Bacillati</taxon>
        <taxon>Bacillota</taxon>
        <taxon>Bacilli</taxon>
        <taxon>Bacillales</taxon>
        <taxon>Bacillaceae</taxon>
        <taxon>Aeribacillus</taxon>
    </lineage>
</organism>
<comment type="caution">
    <text evidence="2">The sequence shown here is derived from an EMBL/GenBank/DDBJ whole genome shotgun (WGS) entry which is preliminary data.</text>
</comment>
<evidence type="ECO:0000313" key="3">
    <source>
        <dbReference type="Proteomes" id="UP001225646"/>
    </source>
</evidence>
<accession>A0ABT9VNC3</accession>
<keyword evidence="2" id="KW-0689">Ribosomal protein</keyword>
<dbReference type="EMBL" id="JAUSTR010000004">
    <property type="protein sequence ID" value="MDQ0162468.1"/>
    <property type="molecule type" value="Genomic_DNA"/>
</dbReference>
<dbReference type="RefSeq" id="WP_419151888.1">
    <property type="nucleotide sequence ID" value="NZ_JAUSTR010000004.1"/>
</dbReference>
<dbReference type="PROSITE" id="PS50965">
    <property type="entry name" value="NERD"/>
    <property type="match status" value="1"/>
</dbReference>
<reference evidence="2 3" key="1">
    <citation type="submission" date="2023-07" db="EMBL/GenBank/DDBJ databases">
        <title>Genomic Encyclopedia of Type Strains, Phase IV (KMG-IV): sequencing the most valuable type-strain genomes for metagenomic binning, comparative biology and taxonomic classification.</title>
        <authorList>
            <person name="Goeker M."/>
        </authorList>
    </citation>
    <scope>NUCLEOTIDE SEQUENCE [LARGE SCALE GENOMIC DNA]</scope>
    <source>
        <strain evidence="2 3">DSM 19092</strain>
    </source>
</reference>
<proteinExistence type="predicted"/>
<dbReference type="Pfam" id="PF08378">
    <property type="entry name" value="NERD"/>
    <property type="match status" value="1"/>
</dbReference>
<name>A0ABT9VNC3_9BACI</name>